<feature type="compositionally biased region" description="Basic and acidic residues" evidence="2">
    <location>
        <begin position="359"/>
        <end position="376"/>
    </location>
</feature>
<sequence length="793" mass="89332">MKTIVLTILFFCITQILHSQNEDGVVSLALPVRNSLTYNQFAVNPTFSFVRQQNKYINITNKREWMQFDDAPLTYFAGYSGRFRENIGAGISLFQQNYGVLTTFGGILNFAYNAQLNTDSNLTFGINVGAYSSGINNGRIVTNEADPSLNNMPSNFLLSVSPGINYGTAFLDFGVSVQNAILYNFSTSELFKEDPEQSIQAHFMYTGYMYSNSFFDESKFTGRVIAQFKDDNTVFSGTAMLTIPLGIWAQAGYNTLYGVHGGIGLNITKNISIEYNYEKAMGDLSNFGSAHELTLAYKFNNRERYDYSREDDVSALIAPTKKKNTAKPTNTEAEANRRASEQAKEQARLAAESKAQQEAQERARLAAEAKAQQEAEEQARLAAEAKAQQEAQEQARLAAEAKAQQEAQEQARIAAEAKAQQEAQEQARLAAEAKAQQEAQEQARIAAEAKAQQEAEEQARLAAEAKAQQEAEEQARLAAETKAQEEAEEQARLAENEDALPNATDVLGISMNELAQSTEDSKKTQTDLLARLKDVVDSKNQDLKDLKEENDLSEQGIYMEPKPFKSLSEENRKLEAIKTDLETAISERSAKIKELEELYEQRQQIDTIEMDEVNLFYRKTIKELKSEQAVALKTKSDLEAKLVEIKIATDYERKRRIKRAAYKNEEDRLAQDKSTLKYIRENTPLSDTPLTKDDFDFGENRSGNIEILKNVQNVENGFYMILAVHNDTEKRDEFLRKAVASGQKNINFFYDVNTSKYYIYHEKFDSIDQANQAQQSKGSQPYNDKISIVKIEN</sequence>
<reference evidence="3 4" key="1">
    <citation type="submission" date="2018-01" db="EMBL/GenBank/DDBJ databases">
        <title>The draft genome of Hanstruepera neustonica JCM19743.</title>
        <authorList>
            <person name="He R.-H."/>
            <person name="Du Z.-J."/>
        </authorList>
    </citation>
    <scope>NUCLEOTIDE SEQUENCE [LARGE SCALE GENOMIC DNA]</scope>
    <source>
        <strain evidence="3 4">JCM19743</strain>
    </source>
</reference>
<protein>
    <recommendedName>
        <fullName evidence="5">Type IX secretion system membrane protein PorP/SprF</fullName>
    </recommendedName>
</protein>
<evidence type="ECO:0000313" key="3">
    <source>
        <dbReference type="EMBL" id="PNQ72337.1"/>
    </source>
</evidence>
<dbReference type="PANTHER" id="PTHR15048">
    <property type="entry name" value="STARCH-BINDING DOMAIN-CONTAINING PROTEIN 1"/>
    <property type="match status" value="1"/>
</dbReference>
<feature type="region of interest" description="Disordered" evidence="2">
    <location>
        <begin position="445"/>
        <end position="489"/>
    </location>
</feature>
<keyword evidence="1" id="KW-0175">Coiled coil</keyword>
<comment type="caution">
    <text evidence="3">The sequence shown here is derived from an EMBL/GenBank/DDBJ whole genome shotgun (WGS) entry which is preliminary data.</text>
</comment>
<evidence type="ECO:0000313" key="4">
    <source>
        <dbReference type="Proteomes" id="UP000236641"/>
    </source>
</evidence>
<accession>A0A2K1DWD9</accession>
<dbReference type="NCBIfam" id="TIGR03519">
    <property type="entry name" value="T9SS_PorP_fam"/>
    <property type="match status" value="1"/>
</dbReference>
<evidence type="ECO:0000256" key="1">
    <source>
        <dbReference type="SAM" id="Coils"/>
    </source>
</evidence>
<dbReference type="Pfam" id="PF11751">
    <property type="entry name" value="PorP_SprF"/>
    <property type="match status" value="1"/>
</dbReference>
<dbReference type="Proteomes" id="UP000236641">
    <property type="component" value="Unassembled WGS sequence"/>
</dbReference>
<feature type="region of interest" description="Disordered" evidence="2">
    <location>
        <begin position="318"/>
        <end position="376"/>
    </location>
</feature>
<evidence type="ECO:0000256" key="2">
    <source>
        <dbReference type="SAM" id="MobiDB-lite"/>
    </source>
</evidence>
<dbReference type="GO" id="GO:0016020">
    <property type="term" value="C:membrane"/>
    <property type="evidence" value="ECO:0007669"/>
    <property type="project" value="TreeGrafter"/>
</dbReference>
<dbReference type="AlphaFoldDB" id="A0A2K1DWD9"/>
<dbReference type="PANTHER" id="PTHR15048:SF0">
    <property type="entry name" value="STARCH-BINDING DOMAIN-CONTAINING PROTEIN 1"/>
    <property type="match status" value="1"/>
</dbReference>
<feature type="compositionally biased region" description="Basic and acidic residues" evidence="2">
    <location>
        <begin position="334"/>
        <end position="347"/>
    </location>
</feature>
<dbReference type="EMBL" id="POWF01000009">
    <property type="protein sequence ID" value="PNQ72337.1"/>
    <property type="molecule type" value="Genomic_DNA"/>
</dbReference>
<evidence type="ECO:0008006" key="5">
    <source>
        <dbReference type="Google" id="ProtNLM"/>
    </source>
</evidence>
<dbReference type="RefSeq" id="WP_103052824.1">
    <property type="nucleotide sequence ID" value="NZ_POWF01000009.1"/>
</dbReference>
<dbReference type="OrthoDB" id="1393025at2"/>
<gene>
    <name evidence="3" type="ORF">C1T31_12370</name>
</gene>
<keyword evidence="4" id="KW-1185">Reference proteome</keyword>
<name>A0A2K1DWD9_9FLAO</name>
<dbReference type="InterPro" id="IPR019861">
    <property type="entry name" value="PorP/SprF_Bacteroidetes"/>
</dbReference>
<feature type="coiled-coil region" evidence="1">
    <location>
        <begin position="529"/>
        <end position="641"/>
    </location>
</feature>
<proteinExistence type="predicted"/>
<feature type="compositionally biased region" description="Low complexity" evidence="2">
    <location>
        <begin position="349"/>
        <end position="358"/>
    </location>
</feature>
<organism evidence="3 4">
    <name type="scientific">Hanstruepera neustonica</name>
    <dbReference type="NCBI Taxonomy" id="1445657"/>
    <lineage>
        <taxon>Bacteria</taxon>
        <taxon>Pseudomonadati</taxon>
        <taxon>Bacteroidota</taxon>
        <taxon>Flavobacteriia</taxon>
        <taxon>Flavobacteriales</taxon>
        <taxon>Flavobacteriaceae</taxon>
        <taxon>Hanstruepera</taxon>
    </lineage>
</organism>